<dbReference type="Gene3D" id="3.20.20.140">
    <property type="entry name" value="Metal-dependent hydrolases"/>
    <property type="match status" value="1"/>
</dbReference>
<dbReference type="PANTHER" id="PTHR46124">
    <property type="entry name" value="D-AMINOACYL-TRNA DEACYLASE"/>
    <property type="match status" value="1"/>
</dbReference>
<dbReference type="PIRSF" id="PIRSF005902">
    <property type="entry name" value="DNase_TatD"/>
    <property type="match status" value="1"/>
</dbReference>
<sequence>MPKNIKIPEPEKNLKFIDIHCHMPFPRPKRDHLPSDEDQYKDFFEKGGLYLISSTIDIHTLNLTLKFAKDFNKNFGFTCGWAPQTVTYTPKDKYDTEWKKWVDYVKNNNGEYLAIGEVGLDFHHAKTLEKRNKQIEVFRKILELTKDFDKPYVLHVRNAAEHEFDRKHPKHRFNKSDGANREILAVLKEFDISPHNVMWHCFSGPEEYGRTLPHQGFILSVPSSAFGFERWNKATRFTSLDSLVTETDSYYQHPYKRGPINVPSNVRYAIAAIAYSHKVSQKLVSEKTIENAKRFFKLNIVD</sequence>
<dbReference type="Pfam" id="PF01026">
    <property type="entry name" value="TatD_DNase"/>
    <property type="match status" value="1"/>
</dbReference>
<accession>A0A0F9R607</accession>
<dbReference type="InterPro" id="IPR001130">
    <property type="entry name" value="TatD-like"/>
</dbReference>
<comment type="caution">
    <text evidence="1">The sequence shown here is derived from an EMBL/GenBank/DDBJ whole genome shotgun (WGS) entry which is preliminary data.</text>
</comment>
<dbReference type="EMBL" id="LAZR01001434">
    <property type="protein sequence ID" value="KKN44717.1"/>
    <property type="molecule type" value="Genomic_DNA"/>
</dbReference>
<organism evidence="1">
    <name type="scientific">marine sediment metagenome</name>
    <dbReference type="NCBI Taxonomy" id="412755"/>
    <lineage>
        <taxon>unclassified sequences</taxon>
        <taxon>metagenomes</taxon>
        <taxon>ecological metagenomes</taxon>
    </lineage>
</organism>
<reference evidence="1" key="1">
    <citation type="journal article" date="2015" name="Nature">
        <title>Complex archaea that bridge the gap between prokaryotes and eukaryotes.</title>
        <authorList>
            <person name="Spang A."/>
            <person name="Saw J.H."/>
            <person name="Jorgensen S.L."/>
            <person name="Zaremba-Niedzwiedzka K."/>
            <person name="Martijn J."/>
            <person name="Lind A.E."/>
            <person name="van Eijk R."/>
            <person name="Schleper C."/>
            <person name="Guy L."/>
            <person name="Ettema T.J."/>
        </authorList>
    </citation>
    <scope>NUCLEOTIDE SEQUENCE</scope>
</reference>
<dbReference type="GO" id="GO:0016788">
    <property type="term" value="F:hydrolase activity, acting on ester bonds"/>
    <property type="evidence" value="ECO:0007669"/>
    <property type="project" value="InterPro"/>
</dbReference>
<dbReference type="InterPro" id="IPR032466">
    <property type="entry name" value="Metal_Hydrolase"/>
</dbReference>
<protein>
    <submittedName>
        <fullName evidence="1">Uncharacterized protein</fullName>
    </submittedName>
</protein>
<name>A0A0F9R607_9ZZZZ</name>
<gene>
    <name evidence="1" type="ORF">LCGC14_0690330</name>
</gene>
<dbReference type="SUPFAM" id="SSF51556">
    <property type="entry name" value="Metallo-dependent hydrolases"/>
    <property type="match status" value="1"/>
</dbReference>
<evidence type="ECO:0000313" key="1">
    <source>
        <dbReference type="EMBL" id="KKN44717.1"/>
    </source>
</evidence>
<dbReference type="PANTHER" id="PTHR46124:SF2">
    <property type="entry name" value="D-AMINOACYL-TRNA DEACYLASE"/>
    <property type="match status" value="1"/>
</dbReference>
<dbReference type="AlphaFoldDB" id="A0A0F9R607"/>
<proteinExistence type="predicted"/>